<protein>
    <submittedName>
        <fullName evidence="1">Uncharacterized protein</fullName>
    </submittedName>
</protein>
<proteinExistence type="predicted"/>
<keyword evidence="2" id="KW-1185">Reference proteome</keyword>
<dbReference type="EMBL" id="JBHTHY010000014">
    <property type="protein sequence ID" value="MFD0798660.1"/>
    <property type="molecule type" value="Genomic_DNA"/>
</dbReference>
<evidence type="ECO:0000313" key="1">
    <source>
        <dbReference type="EMBL" id="MFD0798660.1"/>
    </source>
</evidence>
<name>A0ABW3B6F5_9FLAO</name>
<evidence type="ECO:0000313" key="2">
    <source>
        <dbReference type="Proteomes" id="UP001597012"/>
    </source>
</evidence>
<accession>A0ABW3B6F5</accession>
<dbReference type="RefSeq" id="WP_379935516.1">
    <property type="nucleotide sequence ID" value="NZ_JBHTHY010000014.1"/>
</dbReference>
<comment type="caution">
    <text evidence="1">The sequence shown here is derived from an EMBL/GenBank/DDBJ whole genome shotgun (WGS) entry which is preliminary data.</text>
</comment>
<organism evidence="1 2">
    <name type="scientific">Maribacter chungangensis</name>
    <dbReference type="NCBI Taxonomy" id="1069117"/>
    <lineage>
        <taxon>Bacteria</taxon>
        <taxon>Pseudomonadati</taxon>
        <taxon>Bacteroidota</taxon>
        <taxon>Flavobacteriia</taxon>
        <taxon>Flavobacteriales</taxon>
        <taxon>Flavobacteriaceae</taxon>
        <taxon>Maribacter</taxon>
    </lineage>
</organism>
<reference evidence="2" key="1">
    <citation type="journal article" date="2019" name="Int. J. Syst. Evol. Microbiol.">
        <title>The Global Catalogue of Microorganisms (GCM) 10K type strain sequencing project: providing services to taxonomists for standard genome sequencing and annotation.</title>
        <authorList>
            <consortium name="The Broad Institute Genomics Platform"/>
            <consortium name="The Broad Institute Genome Sequencing Center for Infectious Disease"/>
            <person name="Wu L."/>
            <person name="Ma J."/>
        </authorList>
    </citation>
    <scope>NUCLEOTIDE SEQUENCE [LARGE SCALE GENOMIC DNA]</scope>
    <source>
        <strain evidence="2">CCUG 61948</strain>
    </source>
</reference>
<dbReference type="Proteomes" id="UP001597012">
    <property type="component" value="Unassembled WGS sequence"/>
</dbReference>
<sequence>MFEALWAMGRLPIILDRHSFFLNKLFPLWFPPLAGEGTQTENKSV</sequence>
<gene>
    <name evidence="1" type="ORF">ACFQZJ_14400</name>
</gene>